<evidence type="ECO:0000313" key="2">
    <source>
        <dbReference type="EMBL" id="KIK53303.1"/>
    </source>
</evidence>
<protein>
    <submittedName>
        <fullName evidence="2">Uncharacterized protein</fullName>
    </submittedName>
</protein>
<accession>A0A0D0CE91</accession>
<feature type="compositionally biased region" description="Acidic residues" evidence="1">
    <location>
        <begin position="108"/>
        <end position="131"/>
    </location>
</feature>
<dbReference type="EMBL" id="KN834831">
    <property type="protein sequence ID" value="KIK53303.1"/>
    <property type="molecule type" value="Genomic_DNA"/>
</dbReference>
<evidence type="ECO:0000313" key="3">
    <source>
        <dbReference type="Proteomes" id="UP000053593"/>
    </source>
</evidence>
<feature type="compositionally biased region" description="Basic and acidic residues" evidence="1">
    <location>
        <begin position="26"/>
        <end position="36"/>
    </location>
</feature>
<feature type="compositionally biased region" description="Basic and acidic residues" evidence="1">
    <location>
        <begin position="44"/>
        <end position="86"/>
    </location>
</feature>
<proteinExistence type="predicted"/>
<gene>
    <name evidence="2" type="ORF">GYMLUDRAFT_63820</name>
</gene>
<sequence length="162" mass="18251">MYSLPMELPQPDQLASSSAPPAAVPHHRDSSADKSTPHNQHAGLHREDDVPMALERDKQEVRDERENKKRKNQEESQEKEMAETRERKKKKPASDSAAFEPSFRQSSESEDSDSDDQSSESEDNESDEEWSEHDVLEGLTYRVDCSDGAQTLGTLVARLSPL</sequence>
<keyword evidence="3" id="KW-1185">Reference proteome</keyword>
<feature type="region of interest" description="Disordered" evidence="1">
    <location>
        <begin position="1"/>
        <end position="135"/>
    </location>
</feature>
<organism evidence="2 3">
    <name type="scientific">Collybiopsis luxurians FD-317 M1</name>
    <dbReference type="NCBI Taxonomy" id="944289"/>
    <lineage>
        <taxon>Eukaryota</taxon>
        <taxon>Fungi</taxon>
        <taxon>Dikarya</taxon>
        <taxon>Basidiomycota</taxon>
        <taxon>Agaricomycotina</taxon>
        <taxon>Agaricomycetes</taxon>
        <taxon>Agaricomycetidae</taxon>
        <taxon>Agaricales</taxon>
        <taxon>Marasmiineae</taxon>
        <taxon>Omphalotaceae</taxon>
        <taxon>Collybiopsis</taxon>
        <taxon>Collybiopsis luxurians</taxon>
    </lineage>
</organism>
<dbReference type="HOGENOM" id="CLU_1635598_0_0_1"/>
<reference evidence="2 3" key="1">
    <citation type="submission" date="2014-04" db="EMBL/GenBank/DDBJ databases">
        <title>Evolutionary Origins and Diversification of the Mycorrhizal Mutualists.</title>
        <authorList>
            <consortium name="DOE Joint Genome Institute"/>
            <consortium name="Mycorrhizal Genomics Consortium"/>
            <person name="Kohler A."/>
            <person name="Kuo A."/>
            <person name="Nagy L.G."/>
            <person name="Floudas D."/>
            <person name="Copeland A."/>
            <person name="Barry K.W."/>
            <person name="Cichocki N."/>
            <person name="Veneault-Fourrey C."/>
            <person name="LaButti K."/>
            <person name="Lindquist E.A."/>
            <person name="Lipzen A."/>
            <person name="Lundell T."/>
            <person name="Morin E."/>
            <person name="Murat C."/>
            <person name="Riley R."/>
            <person name="Ohm R."/>
            <person name="Sun H."/>
            <person name="Tunlid A."/>
            <person name="Henrissat B."/>
            <person name="Grigoriev I.V."/>
            <person name="Hibbett D.S."/>
            <person name="Martin F."/>
        </authorList>
    </citation>
    <scope>NUCLEOTIDE SEQUENCE [LARGE SCALE GENOMIC DNA]</scope>
    <source>
        <strain evidence="2 3">FD-317 M1</strain>
    </source>
</reference>
<name>A0A0D0CE91_9AGAR</name>
<dbReference type="AlphaFoldDB" id="A0A0D0CE91"/>
<evidence type="ECO:0000256" key="1">
    <source>
        <dbReference type="SAM" id="MobiDB-lite"/>
    </source>
</evidence>
<dbReference type="Proteomes" id="UP000053593">
    <property type="component" value="Unassembled WGS sequence"/>
</dbReference>